<dbReference type="InterPro" id="IPR029044">
    <property type="entry name" value="Nucleotide-diphossugar_trans"/>
</dbReference>
<dbReference type="PANTHER" id="PTHR43630:SF1">
    <property type="entry name" value="POLY-BETA-1,6-N-ACETYL-D-GLUCOSAMINE SYNTHASE"/>
    <property type="match status" value="1"/>
</dbReference>
<evidence type="ECO:0000313" key="7">
    <source>
        <dbReference type="Proteomes" id="UP000241507"/>
    </source>
</evidence>
<proteinExistence type="inferred from homology"/>
<dbReference type="SUPFAM" id="SSF53448">
    <property type="entry name" value="Nucleotide-diphospho-sugar transferases"/>
    <property type="match status" value="1"/>
</dbReference>
<evidence type="ECO:0000259" key="5">
    <source>
        <dbReference type="Pfam" id="PF00535"/>
    </source>
</evidence>
<dbReference type="Pfam" id="PF00535">
    <property type="entry name" value="Glycos_transf_2"/>
    <property type="match status" value="1"/>
</dbReference>
<dbReference type="KEGG" id="grs:C7S20_07915"/>
<dbReference type="PANTHER" id="PTHR43630">
    <property type="entry name" value="POLY-BETA-1,6-N-ACETYL-D-GLUCOSAMINE SYNTHASE"/>
    <property type="match status" value="1"/>
</dbReference>
<protein>
    <submittedName>
        <fullName evidence="6">Transmembrane family-2 glycosyl transferase</fullName>
    </submittedName>
</protein>
<dbReference type="AlphaFoldDB" id="A0A2R3Z4J7"/>
<feature type="transmembrane region" description="Helical" evidence="4">
    <location>
        <begin position="284"/>
        <end position="305"/>
    </location>
</feature>
<feature type="transmembrane region" description="Helical" evidence="4">
    <location>
        <begin position="344"/>
        <end position="367"/>
    </location>
</feature>
<gene>
    <name evidence="6" type="ORF">C7S20_07915</name>
</gene>
<keyword evidence="7" id="KW-1185">Reference proteome</keyword>
<feature type="domain" description="Glycosyltransferase 2-like" evidence="5">
    <location>
        <begin position="41"/>
        <end position="179"/>
    </location>
</feature>
<evidence type="ECO:0000256" key="3">
    <source>
        <dbReference type="ARBA" id="ARBA00022679"/>
    </source>
</evidence>
<keyword evidence="4 6" id="KW-0812">Transmembrane</keyword>
<dbReference type="Gene3D" id="3.90.550.10">
    <property type="entry name" value="Spore Coat Polysaccharide Biosynthesis Protein SpsA, Chain A"/>
    <property type="match status" value="1"/>
</dbReference>
<dbReference type="OrthoDB" id="9805625at2"/>
<evidence type="ECO:0000313" key="6">
    <source>
        <dbReference type="EMBL" id="AVR45200.1"/>
    </source>
</evidence>
<dbReference type="RefSeq" id="WP_107011978.1">
    <property type="nucleotide sequence ID" value="NZ_CP028136.1"/>
</dbReference>
<keyword evidence="4" id="KW-1133">Transmembrane helix</keyword>
<keyword evidence="3 6" id="KW-0808">Transferase</keyword>
<sequence>MLILLLLTGGLYSSLILAFIIGFEKLKAPQSIGEENSIRFSVIVPFRNEAENLPCLLESFSLLNYPIGKFEILLIDDDSEDGSVEIGEKFKRDFPDFRMRILKNKRQSKSPKKDAIRTGIENSSFEYIITTDADCRVPENWLKYFEAQIKANAPSMIAGPVAFSENLRKKLFQRFEEIDFFSLQGSSMGAFGIGKPFMCNGANLCYEKSAFEKVGGFQNNIEITSGDDVFLLQNFKAEGLKIDFLKKYEAAVFTNYQKDPGALISQRIRWGAKTSAYKDIFAKAVGLIVMVFNSLLIISGILALFGSINYQILLFVFLIKFNLDFILIYKTAQFFQRELGMRDYFWVSFLHPFFLSFTAVLAIFSGFHWKGRKYKN</sequence>
<dbReference type="InterPro" id="IPR001173">
    <property type="entry name" value="Glyco_trans_2-like"/>
</dbReference>
<feature type="transmembrane region" description="Helical" evidence="4">
    <location>
        <begin position="312"/>
        <end position="332"/>
    </location>
</feature>
<dbReference type="GO" id="GO:0016757">
    <property type="term" value="F:glycosyltransferase activity"/>
    <property type="evidence" value="ECO:0007669"/>
    <property type="project" value="UniProtKB-KW"/>
</dbReference>
<name>A0A2R3Z4J7_9FLAO</name>
<dbReference type="EMBL" id="CP028136">
    <property type="protein sequence ID" value="AVR45200.1"/>
    <property type="molecule type" value="Genomic_DNA"/>
</dbReference>
<evidence type="ECO:0000256" key="2">
    <source>
        <dbReference type="ARBA" id="ARBA00022676"/>
    </source>
</evidence>
<keyword evidence="2" id="KW-0328">Glycosyltransferase</keyword>
<dbReference type="Proteomes" id="UP000241507">
    <property type="component" value="Chromosome"/>
</dbReference>
<dbReference type="CDD" id="cd04192">
    <property type="entry name" value="GT_2_like_e"/>
    <property type="match status" value="1"/>
</dbReference>
<organism evidence="6 7">
    <name type="scientific">Christiangramia fulva</name>
    <dbReference type="NCBI Taxonomy" id="2126553"/>
    <lineage>
        <taxon>Bacteria</taxon>
        <taxon>Pseudomonadati</taxon>
        <taxon>Bacteroidota</taxon>
        <taxon>Flavobacteriia</taxon>
        <taxon>Flavobacteriales</taxon>
        <taxon>Flavobacteriaceae</taxon>
        <taxon>Christiangramia</taxon>
    </lineage>
</organism>
<evidence type="ECO:0000256" key="1">
    <source>
        <dbReference type="ARBA" id="ARBA00006739"/>
    </source>
</evidence>
<reference evidence="7" key="1">
    <citation type="submission" date="2018-03" db="EMBL/GenBank/DDBJ databases">
        <title>Gramella fulva sp. nov., isolated from a dry surface of tidal flat.</title>
        <authorList>
            <person name="Hwang S.H."/>
            <person name="Hwang W.M."/>
            <person name="Kang K."/>
            <person name="Ahn T.-Y."/>
        </authorList>
    </citation>
    <scope>NUCLEOTIDE SEQUENCE [LARGE SCALE GENOMIC DNA]</scope>
    <source>
        <strain evidence="7">SH35</strain>
    </source>
</reference>
<keyword evidence="4" id="KW-0472">Membrane</keyword>
<comment type="similarity">
    <text evidence="1">Belongs to the glycosyltransferase 2 family.</text>
</comment>
<accession>A0A2R3Z4J7</accession>
<evidence type="ECO:0000256" key="4">
    <source>
        <dbReference type="SAM" id="Phobius"/>
    </source>
</evidence>